<gene>
    <name evidence="1" type="ORF">WKI47_09900</name>
</gene>
<name>A0ACC6PB71_9BACL</name>
<evidence type="ECO:0000313" key="2">
    <source>
        <dbReference type="Proteomes" id="UP001380953"/>
    </source>
</evidence>
<dbReference type="EMBL" id="JBBKAR010000033">
    <property type="protein sequence ID" value="MEJ8304205.1"/>
    <property type="molecule type" value="Genomic_DNA"/>
</dbReference>
<dbReference type="Proteomes" id="UP001380953">
    <property type="component" value="Unassembled WGS sequence"/>
</dbReference>
<comment type="caution">
    <text evidence="1">The sequence shown here is derived from an EMBL/GenBank/DDBJ whole genome shotgun (WGS) entry which is preliminary data.</text>
</comment>
<reference evidence="1" key="1">
    <citation type="submission" date="2024-03" db="EMBL/GenBank/DDBJ databases">
        <title>Whole genome sequecning of epiphytes from Marcgravia umbellata leaves.</title>
        <authorList>
            <person name="Kumar G."/>
            <person name="Savka M.A."/>
        </authorList>
    </citation>
    <scope>NUCLEOTIDE SEQUENCE</scope>
    <source>
        <strain evidence="1">RIT_BL5</strain>
    </source>
</reference>
<proteinExistence type="predicted"/>
<evidence type="ECO:0000313" key="1">
    <source>
        <dbReference type="EMBL" id="MEJ8304205.1"/>
    </source>
</evidence>
<organism evidence="1 2">
    <name type="scientific">Saccharibacillus sacchari</name>
    <dbReference type="NCBI Taxonomy" id="456493"/>
    <lineage>
        <taxon>Bacteria</taxon>
        <taxon>Bacillati</taxon>
        <taxon>Bacillota</taxon>
        <taxon>Bacilli</taxon>
        <taxon>Bacillales</taxon>
        <taxon>Paenibacillaceae</taxon>
        <taxon>Saccharibacillus</taxon>
    </lineage>
</organism>
<protein>
    <submittedName>
        <fullName evidence="1">Uncharacterized protein</fullName>
    </submittedName>
</protein>
<keyword evidence="2" id="KW-1185">Reference proteome</keyword>
<accession>A0ACC6PB71</accession>
<sequence length="127" mass="14217">MNKETNGRNTDKQRRSKGPGSSRSAESFERQDGMIRNREDLRREARALPGEILRDFASTVGFWSLIILFCGILTGLGAWVGYILGKNSDAAWLGAAIMGGVSPILVGFMWALNIPRRIWRRLTGRNH</sequence>